<organism evidence="2 3">
    <name type="scientific">Portunus trituberculatus</name>
    <name type="common">Swimming crab</name>
    <name type="synonym">Neptunus trituberculatus</name>
    <dbReference type="NCBI Taxonomy" id="210409"/>
    <lineage>
        <taxon>Eukaryota</taxon>
        <taxon>Metazoa</taxon>
        <taxon>Ecdysozoa</taxon>
        <taxon>Arthropoda</taxon>
        <taxon>Crustacea</taxon>
        <taxon>Multicrustacea</taxon>
        <taxon>Malacostraca</taxon>
        <taxon>Eumalacostraca</taxon>
        <taxon>Eucarida</taxon>
        <taxon>Decapoda</taxon>
        <taxon>Pleocyemata</taxon>
        <taxon>Brachyura</taxon>
        <taxon>Eubrachyura</taxon>
        <taxon>Portunoidea</taxon>
        <taxon>Portunidae</taxon>
        <taxon>Portuninae</taxon>
        <taxon>Portunus</taxon>
    </lineage>
</organism>
<protein>
    <submittedName>
        <fullName evidence="2">Uncharacterized protein</fullName>
    </submittedName>
</protein>
<proteinExistence type="predicted"/>
<gene>
    <name evidence="2" type="ORF">E2C01_011267</name>
</gene>
<keyword evidence="3" id="KW-1185">Reference proteome</keyword>
<dbReference type="Proteomes" id="UP000324222">
    <property type="component" value="Unassembled WGS sequence"/>
</dbReference>
<evidence type="ECO:0000313" key="2">
    <source>
        <dbReference type="EMBL" id="MPC18387.1"/>
    </source>
</evidence>
<comment type="caution">
    <text evidence="2">The sequence shown here is derived from an EMBL/GenBank/DDBJ whole genome shotgun (WGS) entry which is preliminary data.</text>
</comment>
<evidence type="ECO:0000256" key="1">
    <source>
        <dbReference type="SAM" id="MobiDB-lite"/>
    </source>
</evidence>
<reference evidence="2 3" key="1">
    <citation type="submission" date="2019-05" db="EMBL/GenBank/DDBJ databases">
        <title>Another draft genome of Portunus trituberculatus and its Hox gene families provides insights of decapod evolution.</title>
        <authorList>
            <person name="Jeong J.-H."/>
            <person name="Song I."/>
            <person name="Kim S."/>
            <person name="Choi T."/>
            <person name="Kim D."/>
            <person name="Ryu S."/>
            <person name="Kim W."/>
        </authorList>
    </citation>
    <scope>NUCLEOTIDE SEQUENCE [LARGE SCALE GENOMIC DNA]</scope>
    <source>
        <tissue evidence="2">Muscle</tissue>
    </source>
</reference>
<sequence length="149" mass="15456">MVGWTECGGGRSGCVCLGGCGVGGADTRRLPGLKDACHLPEATQELRTAPTALQACGKVDGTMSQPPLLLSPATLTPFSLPFLFTAFTHSPVSSRVIGQSPGWRWFPWSSTTSMGVKDRPGNSGDQGSEGYPEGGVCGAWQVAMSPTEP</sequence>
<accession>A0A5B7DAV0</accession>
<evidence type="ECO:0000313" key="3">
    <source>
        <dbReference type="Proteomes" id="UP000324222"/>
    </source>
</evidence>
<dbReference type="AlphaFoldDB" id="A0A5B7DAV0"/>
<dbReference type="EMBL" id="VSRR010000675">
    <property type="protein sequence ID" value="MPC18387.1"/>
    <property type="molecule type" value="Genomic_DNA"/>
</dbReference>
<name>A0A5B7DAV0_PORTR</name>
<feature type="region of interest" description="Disordered" evidence="1">
    <location>
        <begin position="114"/>
        <end position="135"/>
    </location>
</feature>